<dbReference type="SUPFAM" id="SSF46785">
    <property type="entry name" value="Winged helix' DNA-binding domain"/>
    <property type="match status" value="1"/>
</dbReference>
<keyword evidence="1" id="KW-0805">Transcription regulation</keyword>
<dbReference type="AlphaFoldDB" id="A0A4Q2UQH8"/>
<sequence>MDRGEQNLVELVNQWAAYSANTPNADLAGFCLHYLTEQASKPVMAAAEPVINEKGEVNQHWAESLTGDIDWTMVPVRPEARLGALVGRLAKYAYFYSKKAMQDLAIKGLDDPLYLLVVIQMGTPKKSEVIYEMMAEFASGIDVINRLIRMELIEEFPDEQDRRSKRLRITPKGIALIQECFPVMNKVADVAYSSLTEGEKTMLVQILDKLDRYHAEHYKQSRHCEFDEVYERMVG</sequence>
<dbReference type="EMBL" id="SBLB01000001">
    <property type="protein sequence ID" value="RYC71784.1"/>
    <property type="molecule type" value="Genomic_DNA"/>
</dbReference>
<evidence type="ECO:0000313" key="5">
    <source>
        <dbReference type="EMBL" id="RYC71784.1"/>
    </source>
</evidence>
<evidence type="ECO:0000313" key="6">
    <source>
        <dbReference type="Proteomes" id="UP000290407"/>
    </source>
</evidence>
<name>A0A4Q2UQH8_9BACT</name>
<dbReference type="Gene3D" id="1.10.10.10">
    <property type="entry name" value="Winged helix-like DNA-binding domain superfamily/Winged helix DNA-binding domain"/>
    <property type="match status" value="1"/>
</dbReference>
<gene>
    <name evidence="5" type="ORF">EQG79_06560</name>
</gene>
<keyword evidence="2" id="KW-0238">DNA-binding</keyword>
<dbReference type="InterPro" id="IPR036388">
    <property type="entry name" value="WH-like_DNA-bd_sf"/>
</dbReference>
<dbReference type="InterPro" id="IPR000835">
    <property type="entry name" value="HTH_MarR-typ"/>
</dbReference>
<comment type="caution">
    <text evidence="5">The sequence shown here is derived from an EMBL/GenBank/DDBJ whole genome shotgun (WGS) entry which is preliminary data.</text>
</comment>
<keyword evidence="3" id="KW-0804">Transcription</keyword>
<dbReference type="PANTHER" id="PTHR42756:SF1">
    <property type="entry name" value="TRANSCRIPTIONAL REPRESSOR OF EMRAB OPERON"/>
    <property type="match status" value="1"/>
</dbReference>
<dbReference type="GO" id="GO:0003700">
    <property type="term" value="F:DNA-binding transcription factor activity"/>
    <property type="evidence" value="ECO:0007669"/>
    <property type="project" value="InterPro"/>
</dbReference>
<dbReference type="InterPro" id="IPR036390">
    <property type="entry name" value="WH_DNA-bd_sf"/>
</dbReference>
<dbReference type="RefSeq" id="WP_129600779.1">
    <property type="nucleotide sequence ID" value="NZ_SBLB01000001.1"/>
</dbReference>
<organism evidence="5 6">
    <name type="scientific">Spirosoma sordidisoli</name>
    <dbReference type="NCBI Taxonomy" id="2502893"/>
    <lineage>
        <taxon>Bacteria</taxon>
        <taxon>Pseudomonadati</taxon>
        <taxon>Bacteroidota</taxon>
        <taxon>Cytophagia</taxon>
        <taxon>Cytophagales</taxon>
        <taxon>Cytophagaceae</taxon>
        <taxon>Spirosoma</taxon>
    </lineage>
</organism>
<dbReference type="PROSITE" id="PS50995">
    <property type="entry name" value="HTH_MARR_2"/>
    <property type="match status" value="1"/>
</dbReference>
<feature type="domain" description="HTH marR-type" evidence="4">
    <location>
        <begin position="79"/>
        <end position="212"/>
    </location>
</feature>
<accession>A0A4Q2UQH8</accession>
<dbReference type="GO" id="GO:0003677">
    <property type="term" value="F:DNA binding"/>
    <property type="evidence" value="ECO:0007669"/>
    <property type="project" value="UniProtKB-KW"/>
</dbReference>
<keyword evidence="6" id="KW-1185">Reference proteome</keyword>
<dbReference type="Proteomes" id="UP000290407">
    <property type="component" value="Unassembled WGS sequence"/>
</dbReference>
<evidence type="ECO:0000259" key="4">
    <source>
        <dbReference type="PROSITE" id="PS50995"/>
    </source>
</evidence>
<dbReference type="SMART" id="SM00347">
    <property type="entry name" value="HTH_MARR"/>
    <property type="match status" value="1"/>
</dbReference>
<evidence type="ECO:0000256" key="2">
    <source>
        <dbReference type="ARBA" id="ARBA00023125"/>
    </source>
</evidence>
<proteinExistence type="predicted"/>
<reference evidence="5 6" key="1">
    <citation type="submission" date="2019-01" db="EMBL/GenBank/DDBJ databases">
        <title>Spirosoma flava sp. nov., a propanil-degrading bacterium isolated from herbicide-contaminated soil.</title>
        <authorList>
            <person name="Zhang L."/>
            <person name="Jiang J.-D."/>
        </authorList>
    </citation>
    <scope>NUCLEOTIDE SEQUENCE [LARGE SCALE GENOMIC DNA]</scope>
    <source>
        <strain evidence="5 6">TY50</strain>
    </source>
</reference>
<dbReference type="PRINTS" id="PR00598">
    <property type="entry name" value="HTHMARR"/>
</dbReference>
<evidence type="ECO:0000256" key="3">
    <source>
        <dbReference type="ARBA" id="ARBA00023163"/>
    </source>
</evidence>
<evidence type="ECO:0000256" key="1">
    <source>
        <dbReference type="ARBA" id="ARBA00023015"/>
    </source>
</evidence>
<dbReference type="PANTHER" id="PTHR42756">
    <property type="entry name" value="TRANSCRIPTIONAL REGULATOR, MARR"/>
    <property type="match status" value="1"/>
</dbReference>
<dbReference type="Pfam" id="PF13463">
    <property type="entry name" value="HTH_27"/>
    <property type="match status" value="1"/>
</dbReference>
<protein>
    <submittedName>
        <fullName evidence="5">MarR family transcriptional regulator</fullName>
    </submittedName>
</protein>